<sequence>MRPESNDAIFAEIAEERRIMADTLATLTTEQRETQSLCDAWTIRDVAAHLVMPLVTPLWKFGLTMARYRGNFDRANQHITRRTRIVHGDNLPELLAAKAHSTFTPPGKGPLAPLTDILVHGQDIRRPLNLAYVIPEHKQVAVLDFLTGYSGDTPFSKPIDSVRWQATDLAWSQGDGPVVEGPAVSLMLILTGRGCALADTTGPGTEVLARQMSGQG</sequence>
<dbReference type="GO" id="GO:0016853">
    <property type="term" value="F:isomerase activity"/>
    <property type="evidence" value="ECO:0007669"/>
    <property type="project" value="UniProtKB-KW"/>
</dbReference>
<dbReference type="InterPro" id="IPR017517">
    <property type="entry name" value="Maleyloyr_isom"/>
</dbReference>
<keyword evidence="2" id="KW-0413">Isomerase</keyword>
<evidence type="ECO:0000313" key="2">
    <source>
        <dbReference type="EMBL" id="MCZ4548712.1"/>
    </source>
</evidence>
<proteinExistence type="predicted"/>
<dbReference type="Gene3D" id="1.20.120.450">
    <property type="entry name" value="dinb family like domain"/>
    <property type="match status" value="1"/>
</dbReference>
<comment type="caution">
    <text evidence="2">The sequence shown here is derived from an EMBL/GenBank/DDBJ whole genome shotgun (WGS) entry which is preliminary data.</text>
</comment>
<keyword evidence="3" id="KW-1185">Reference proteome</keyword>
<dbReference type="Pfam" id="PF11716">
    <property type="entry name" value="MDMPI_N"/>
    <property type="match status" value="1"/>
</dbReference>
<accession>A0ABT4MNY4</accession>
<dbReference type="RefSeq" id="WP_301569206.1">
    <property type="nucleotide sequence ID" value="NZ_JAPWIE010000001.1"/>
</dbReference>
<dbReference type="NCBIfam" id="TIGR03083">
    <property type="entry name" value="maleylpyruvate isomerase family mycothiol-dependent enzyme"/>
    <property type="match status" value="1"/>
</dbReference>
<gene>
    <name evidence="2" type="ORF">O4213_01870</name>
</gene>
<dbReference type="EMBL" id="JAPWIE010000001">
    <property type="protein sequence ID" value="MCZ4548712.1"/>
    <property type="molecule type" value="Genomic_DNA"/>
</dbReference>
<name>A0ABT4MNY4_GORRU</name>
<reference evidence="2" key="1">
    <citation type="submission" date="2022-12" db="EMBL/GenBank/DDBJ databases">
        <authorList>
            <person name="Krivoruchko A.V."/>
            <person name="Elkin A."/>
        </authorList>
    </citation>
    <scope>NUCLEOTIDE SEQUENCE</scope>
    <source>
        <strain evidence="2">IEGM 1388</strain>
    </source>
</reference>
<dbReference type="SUPFAM" id="SSF109854">
    <property type="entry name" value="DinB/YfiT-like putative metalloenzymes"/>
    <property type="match status" value="1"/>
</dbReference>
<dbReference type="InterPro" id="IPR024344">
    <property type="entry name" value="MDMPI_metal-binding"/>
</dbReference>
<evidence type="ECO:0000313" key="3">
    <source>
        <dbReference type="Proteomes" id="UP001067235"/>
    </source>
</evidence>
<organism evidence="2 3">
    <name type="scientific">Gordonia rubripertincta</name>
    <name type="common">Rhodococcus corallinus</name>
    <dbReference type="NCBI Taxonomy" id="36822"/>
    <lineage>
        <taxon>Bacteria</taxon>
        <taxon>Bacillati</taxon>
        <taxon>Actinomycetota</taxon>
        <taxon>Actinomycetes</taxon>
        <taxon>Mycobacteriales</taxon>
        <taxon>Gordoniaceae</taxon>
        <taxon>Gordonia</taxon>
    </lineage>
</organism>
<feature type="domain" description="Mycothiol-dependent maleylpyruvate isomerase metal-binding" evidence="1">
    <location>
        <begin position="14"/>
        <end position="52"/>
    </location>
</feature>
<protein>
    <submittedName>
        <fullName evidence="2">Maleylpyruvate isomerase family mycothiol-dependent enzyme</fullName>
    </submittedName>
</protein>
<evidence type="ECO:0000259" key="1">
    <source>
        <dbReference type="Pfam" id="PF11716"/>
    </source>
</evidence>
<dbReference type="InterPro" id="IPR034660">
    <property type="entry name" value="DinB/YfiT-like"/>
</dbReference>
<dbReference type="Proteomes" id="UP001067235">
    <property type="component" value="Unassembled WGS sequence"/>
</dbReference>